<reference evidence="4" key="1">
    <citation type="submission" date="2016-10" db="EMBL/GenBank/DDBJ databases">
        <authorList>
            <person name="de Groot N.N."/>
        </authorList>
    </citation>
    <scope>NUCLEOTIDE SEQUENCE [LARGE SCALE GENOMIC DNA]</scope>
    <source>
        <strain evidence="4">10nlg</strain>
    </source>
</reference>
<dbReference type="AlphaFoldDB" id="A0A1H9Q719"/>
<sequence>MSDLFEVFELEISQDVLQAKLKQKAPAPENLTYEELNAFLQQSGVSAGLKHDVIAAVISGDVLPPVVIAEGKAPKAGKDAFLWTVLDEQAASDIRNEELETKSRVNLREVIDIPTVRSGEVVGKKIHPTAGTDGTGVNGEVLPGKNGKDLTLRPGKNTRINDDADEITSAIDGQISVEPRLVHVYPVYEVNGDLDLKTGNLDFIGNINIRGNVPAGFSVKAQGDIRVHGSVEAARLTAGGSIYIHQGIVAQGDGAIEAEGEVRTSFINQANVFAAGDITVSTSILHSHIEAHGAIICNERKGNVCGGKLAAVKGVDVNEIGNQMNTPTEIYIGVSKRLLEREEHLRQQKARANDELNKNGKLLKKIIDKEKHQPLSDKERTTKKRIRRSFSNTYEQLNEAAGALDAVQRSLQLNEQAKIAIRRQVFPMTDLYFGKYRRRITSTHQGVIFYLHQSEITFEPV</sequence>
<dbReference type="Proteomes" id="UP000199318">
    <property type="component" value="Unassembled WGS sequence"/>
</dbReference>
<protein>
    <recommendedName>
        <fullName evidence="2">Flagellar Assembly Protein A N-terminal region domain-containing protein</fullName>
    </recommendedName>
</protein>
<feature type="region of interest" description="Disordered" evidence="1">
    <location>
        <begin position="125"/>
        <end position="147"/>
    </location>
</feature>
<gene>
    <name evidence="3" type="ORF">SAMN05444126_102157</name>
</gene>
<keyword evidence="4" id="KW-1185">Reference proteome</keyword>
<evidence type="ECO:0000313" key="4">
    <source>
        <dbReference type="Proteomes" id="UP000199318"/>
    </source>
</evidence>
<evidence type="ECO:0000259" key="2">
    <source>
        <dbReference type="Pfam" id="PF20250"/>
    </source>
</evidence>
<dbReference type="PANTHER" id="PTHR38032:SF1">
    <property type="entry name" value="RNA-BINDING PROTEIN KHPB N-TERMINAL DOMAIN-CONTAINING PROTEIN"/>
    <property type="match status" value="1"/>
</dbReference>
<dbReference type="STRING" id="1464123.SAMN05444126_102157"/>
<dbReference type="InterPro" id="IPR005646">
    <property type="entry name" value="FapA"/>
</dbReference>
<dbReference type="OrthoDB" id="9816426at2"/>
<evidence type="ECO:0000313" key="3">
    <source>
        <dbReference type="EMBL" id="SER56222.1"/>
    </source>
</evidence>
<proteinExistence type="predicted"/>
<dbReference type="Pfam" id="PF03961">
    <property type="entry name" value="FapA"/>
    <property type="match status" value="1"/>
</dbReference>
<dbReference type="PANTHER" id="PTHR38032">
    <property type="entry name" value="POLYMERASE-RELATED"/>
    <property type="match status" value="1"/>
</dbReference>
<dbReference type="Pfam" id="PF20250">
    <property type="entry name" value="FapA_N"/>
    <property type="match status" value="1"/>
</dbReference>
<dbReference type="RefSeq" id="WP_093071825.1">
    <property type="nucleotide sequence ID" value="NZ_FOGV01000002.1"/>
</dbReference>
<comment type="caution">
    <text evidence="3">The sequence shown here is derived from an EMBL/GenBank/DDBJ whole genome shotgun (WGS) entry which is preliminary data.</text>
</comment>
<evidence type="ECO:0000256" key="1">
    <source>
        <dbReference type="SAM" id="MobiDB-lite"/>
    </source>
</evidence>
<accession>A0A1H9Q719</accession>
<name>A0A1H9Q719_9BACI</name>
<dbReference type="InterPro" id="IPR046865">
    <property type="entry name" value="FapA_b_solenoid"/>
</dbReference>
<dbReference type="InterPro" id="IPR046866">
    <property type="entry name" value="FapA_N"/>
</dbReference>
<organism evidence="3 4">
    <name type="scientific">Salisediminibacterium halotolerans</name>
    <dbReference type="NCBI Taxonomy" id="517425"/>
    <lineage>
        <taxon>Bacteria</taxon>
        <taxon>Bacillati</taxon>
        <taxon>Bacillota</taxon>
        <taxon>Bacilli</taxon>
        <taxon>Bacillales</taxon>
        <taxon>Bacillaceae</taxon>
        <taxon>Salisediminibacterium</taxon>
    </lineage>
</organism>
<feature type="domain" description="Flagellar Assembly Protein A N-terminal region" evidence="2">
    <location>
        <begin position="8"/>
        <end position="178"/>
    </location>
</feature>
<dbReference type="EMBL" id="FOGV01000002">
    <property type="protein sequence ID" value="SER56222.1"/>
    <property type="molecule type" value="Genomic_DNA"/>
</dbReference>